<organism evidence="1 2">
    <name type="scientific">Bacillus salitolerans</name>
    <dbReference type="NCBI Taxonomy" id="1437434"/>
    <lineage>
        <taxon>Bacteria</taxon>
        <taxon>Bacillati</taxon>
        <taxon>Bacillota</taxon>
        <taxon>Bacilli</taxon>
        <taxon>Bacillales</taxon>
        <taxon>Bacillaceae</taxon>
        <taxon>Bacillus</taxon>
    </lineage>
</organism>
<dbReference type="RefSeq" id="WP_377928997.1">
    <property type="nucleotide sequence ID" value="NZ_JBHUEM010000023.1"/>
</dbReference>
<comment type="caution">
    <text evidence="1">The sequence shown here is derived from an EMBL/GenBank/DDBJ whole genome shotgun (WGS) entry which is preliminary data.</text>
</comment>
<proteinExistence type="predicted"/>
<evidence type="ECO:0000313" key="2">
    <source>
        <dbReference type="Proteomes" id="UP001597214"/>
    </source>
</evidence>
<name>A0ABW4LRI1_9BACI</name>
<keyword evidence="2" id="KW-1185">Reference proteome</keyword>
<accession>A0ABW4LRI1</accession>
<dbReference type="Proteomes" id="UP001597214">
    <property type="component" value="Unassembled WGS sequence"/>
</dbReference>
<reference evidence="2" key="1">
    <citation type="journal article" date="2019" name="Int. J. Syst. Evol. Microbiol.">
        <title>The Global Catalogue of Microorganisms (GCM) 10K type strain sequencing project: providing services to taxonomists for standard genome sequencing and annotation.</title>
        <authorList>
            <consortium name="The Broad Institute Genomics Platform"/>
            <consortium name="The Broad Institute Genome Sequencing Center for Infectious Disease"/>
            <person name="Wu L."/>
            <person name="Ma J."/>
        </authorList>
    </citation>
    <scope>NUCLEOTIDE SEQUENCE [LARGE SCALE GENOMIC DNA]</scope>
    <source>
        <strain evidence="2">CCUG 49339</strain>
    </source>
</reference>
<dbReference type="EMBL" id="JBHUEM010000023">
    <property type="protein sequence ID" value="MFD1737779.1"/>
    <property type="molecule type" value="Genomic_DNA"/>
</dbReference>
<gene>
    <name evidence="1" type="ORF">ACFSCX_14680</name>
</gene>
<evidence type="ECO:0000313" key="1">
    <source>
        <dbReference type="EMBL" id="MFD1737779.1"/>
    </source>
</evidence>
<sequence>MLLNKSGKINEIVYNNTAYYNGKYRYYPTISGLVGILDEIISSNSTTDFVRITPFYINEQLDSQIEFEEYMFFIECRDWFDEKIQKEHIIDCLDVPDTQRTLNDLRLGSILYPLCQKDDVTSYKIALEKYKESLRELLPIMMNVAKSEMKLKEVDLPFGYFCFEIQSG</sequence>
<protein>
    <submittedName>
        <fullName evidence="1">Uncharacterized protein</fullName>
    </submittedName>
</protein>